<keyword evidence="2" id="KW-0547">Nucleotide-binding</keyword>
<dbReference type="PROSITE" id="PS51094">
    <property type="entry name" value="PTS_EIIA_TYPE_2"/>
    <property type="match status" value="1"/>
</dbReference>
<dbReference type="Gene3D" id="3.40.50.300">
    <property type="entry name" value="P-loop containing nucleotide triphosphate hydrolases"/>
    <property type="match status" value="1"/>
</dbReference>
<dbReference type="PANTHER" id="PTHR32071:SF38">
    <property type="entry name" value="PSP OPERON TRANSCRIPTIONAL ACTIVATOR"/>
    <property type="match status" value="1"/>
</dbReference>
<dbReference type="GO" id="GO:0006355">
    <property type="term" value="P:regulation of DNA-templated transcription"/>
    <property type="evidence" value="ECO:0007669"/>
    <property type="project" value="InterPro"/>
</dbReference>
<comment type="caution">
    <text evidence="8">The sequence shown here is derived from an EMBL/GenBank/DDBJ whole genome shotgun (WGS) entry which is preliminary data.</text>
</comment>
<dbReference type="Proteomes" id="UP000823618">
    <property type="component" value="Unassembled WGS sequence"/>
</dbReference>
<dbReference type="CDD" id="cd00211">
    <property type="entry name" value="PTS_IIA_fru"/>
    <property type="match status" value="1"/>
</dbReference>
<evidence type="ECO:0000259" key="6">
    <source>
        <dbReference type="PROSITE" id="PS51096"/>
    </source>
</evidence>
<protein>
    <submittedName>
        <fullName evidence="8">Sigma 54-interacting transcriptional regulator</fullName>
    </submittedName>
</protein>
<dbReference type="Pfam" id="PF00158">
    <property type="entry name" value="Sigma54_activat"/>
    <property type="match status" value="1"/>
</dbReference>
<reference evidence="8" key="2">
    <citation type="journal article" date="2021" name="PeerJ">
        <title>Extensive microbial diversity within the chicken gut microbiome revealed by metagenomics and culture.</title>
        <authorList>
            <person name="Gilroy R."/>
            <person name="Ravi A."/>
            <person name="Getino M."/>
            <person name="Pursley I."/>
            <person name="Horton D.L."/>
            <person name="Alikhan N.F."/>
            <person name="Baker D."/>
            <person name="Gharbi K."/>
            <person name="Hall N."/>
            <person name="Watson M."/>
            <person name="Adriaenssens E.M."/>
            <person name="Foster-Nyarko E."/>
            <person name="Jarju S."/>
            <person name="Secka A."/>
            <person name="Antonio M."/>
            <person name="Oren A."/>
            <person name="Chaudhuri R.R."/>
            <person name="La Ragione R."/>
            <person name="Hildebrand F."/>
            <person name="Pallen M.J."/>
        </authorList>
    </citation>
    <scope>NUCLEOTIDE SEQUENCE</scope>
    <source>
        <strain evidence="8">E3-2379</strain>
    </source>
</reference>
<gene>
    <name evidence="8" type="ORF">IAC13_04780</name>
</gene>
<dbReference type="Pfam" id="PF00359">
    <property type="entry name" value="PTS_EIIA_2"/>
    <property type="match status" value="1"/>
</dbReference>
<dbReference type="GO" id="GO:0005524">
    <property type="term" value="F:ATP binding"/>
    <property type="evidence" value="ECO:0007669"/>
    <property type="project" value="UniProtKB-KW"/>
</dbReference>
<dbReference type="InterPro" id="IPR002178">
    <property type="entry name" value="PTS_EIIA_type-2_dom"/>
</dbReference>
<evidence type="ECO:0000259" key="5">
    <source>
        <dbReference type="PROSITE" id="PS51094"/>
    </source>
</evidence>
<dbReference type="SUPFAM" id="SSF53062">
    <property type="entry name" value="PTS system fructose IIA component-like"/>
    <property type="match status" value="1"/>
</dbReference>
<evidence type="ECO:0000313" key="9">
    <source>
        <dbReference type="Proteomes" id="UP000823618"/>
    </source>
</evidence>
<dbReference type="InterPro" id="IPR002078">
    <property type="entry name" value="Sigma_54_int"/>
</dbReference>
<name>A0A9D9HZL8_9FIRM</name>
<dbReference type="PANTHER" id="PTHR32071">
    <property type="entry name" value="TRANSCRIPTIONAL REGULATORY PROTEIN"/>
    <property type="match status" value="1"/>
</dbReference>
<accession>A0A9D9HZL8</accession>
<dbReference type="PROSITE" id="PS51096">
    <property type="entry name" value="PTS_EIIA_TYPE_4"/>
    <property type="match status" value="1"/>
</dbReference>
<dbReference type="InterPro" id="IPR036662">
    <property type="entry name" value="PTS_EIIA_man-typ_sf"/>
</dbReference>
<keyword evidence="1" id="KW-0808">Transferase</keyword>
<evidence type="ECO:0000259" key="7">
    <source>
        <dbReference type="PROSITE" id="PS51372"/>
    </source>
</evidence>
<dbReference type="InterPro" id="IPR011608">
    <property type="entry name" value="PRD"/>
</dbReference>
<dbReference type="InterPro" id="IPR004701">
    <property type="entry name" value="PTS_EIIA_man-typ"/>
</dbReference>
<feature type="domain" description="PTS EIIA type-4" evidence="6">
    <location>
        <begin position="591"/>
        <end position="728"/>
    </location>
</feature>
<evidence type="ECO:0000256" key="2">
    <source>
        <dbReference type="ARBA" id="ARBA00022741"/>
    </source>
</evidence>
<dbReference type="PROSITE" id="PS50045">
    <property type="entry name" value="SIGMA54_INTERACT_4"/>
    <property type="match status" value="1"/>
</dbReference>
<dbReference type="InterPro" id="IPR016152">
    <property type="entry name" value="PTrfase/Anion_transptr"/>
</dbReference>
<keyword evidence="3" id="KW-0067">ATP-binding</keyword>
<dbReference type="SUPFAM" id="SSF63520">
    <property type="entry name" value="PTS-regulatory domain, PRD"/>
    <property type="match status" value="1"/>
</dbReference>
<feature type="domain" description="PTS EIIA type-2" evidence="5">
    <location>
        <begin position="831"/>
        <end position="967"/>
    </location>
</feature>
<dbReference type="Pfam" id="PF03610">
    <property type="entry name" value="EIIA-man"/>
    <property type="match status" value="1"/>
</dbReference>
<dbReference type="InterPro" id="IPR036634">
    <property type="entry name" value="PRD_sf"/>
</dbReference>
<sequence length="968" mass="112180">MVEKIIKLIEEEDPKNPYTDEKIARELHVAREYVTQIRKEQGIFDSRERRKVYVKTTIQRIWEEEGSLSERKMTEYMNQQGFSIGKYVIGKYMKEMNLNKSKKVEDSLNLYQDHKEMQEEKEMIFRHFIGYDGSMKKQIQRAKAAVMYPPNGIHTLIYGPSGVGKSFLADLMCQYAKTTGNFKEDMPFYQFNCADYAENPQLLMAQLFGYCKGAFTGANEVKKGIVEQCDGGILFLDEVHRLPPEGQEILFYLMDKGKYRRLGEVEVQRECKVMVIAATTENPESSLLLTFRRRIPMDIEILPVSDRPWREKLELIQQNFMRECQRLKRKLVVDRDIILMLMELSYPGNVGQLKSDIQVCCAKAFLECMAMGEEEIRITKDMKMEFEGRGRQRLSKEAIESCNQDLIFSYNENRMYTETVYEDIEEYNIYQSLEKQYDSMRLRGVKEDTIEEILSEKIEKELSKYMQQMRQSGYSKEELIGIAGTETVQIATEIYEMANQSFSALSDQIVFSFAIHLHMKNQQQRNNVRLEDKQIERIKKQYSKEYHVAKTIGEEIAKKYYIEFPEEEILFLAMYLEKFQKKEYEESVSDRINILVVSHGMVASSMLKVANCVMGVQYGESLDFDLTESASRMKEIVLQKVRELASKKGCIVLADMGTLVNVEEELKKLPFQVAVIGRTDTLLVIECIRRVLWTEMTMEEIVRELDDRGKGGRPLQKRKINKSKQKAILCFCITGEGSAQFLKSHLSQRLKSNLQGIEIITRGYIENENIDTIMKEVEEDYEILAIVGTIDIGFEKYETIPYSKILLPEGVQKLRSIIKRKMRFENNSLSEVIQEPFIFCHSGWTEKETILDEAIGAMAEAGYIKPEFLLSVYKREGMMTTFLKGGIAIPHGTPNLVTKSVISITKLDTPISWDGINMVDIIFVLALKEESKKYFEQLYSIISDETLISQIRNSQDSSEILKILCKST</sequence>
<feature type="domain" description="Sigma-54 factor interaction" evidence="4">
    <location>
        <begin position="128"/>
        <end position="362"/>
    </location>
</feature>
<dbReference type="SUPFAM" id="SSF52540">
    <property type="entry name" value="P-loop containing nucleoside triphosphate hydrolases"/>
    <property type="match status" value="1"/>
</dbReference>
<dbReference type="GO" id="GO:0009401">
    <property type="term" value="P:phosphoenolpyruvate-dependent sugar phosphotransferase system"/>
    <property type="evidence" value="ECO:0007669"/>
    <property type="project" value="InterPro"/>
</dbReference>
<evidence type="ECO:0000259" key="4">
    <source>
        <dbReference type="PROSITE" id="PS50045"/>
    </source>
</evidence>
<dbReference type="EMBL" id="JADIML010000135">
    <property type="protein sequence ID" value="MBO8463230.1"/>
    <property type="molecule type" value="Genomic_DNA"/>
</dbReference>
<evidence type="ECO:0000256" key="1">
    <source>
        <dbReference type="ARBA" id="ARBA00022679"/>
    </source>
</evidence>
<dbReference type="Gene3D" id="1.10.10.60">
    <property type="entry name" value="Homeodomain-like"/>
    <property type="match status" value="1"/>
</dbReference>
<dbReference type="InterPro" id="IPR027417">
    <property type="entry name" value="P-loop_NTPase"/>
</dbReference>
<feature type="domain" description="PRD" evidence="7">
    <location>
        <begin position="482"/>
        <end position="586"/>
    </location>
</feature>
<dbReference type="Gene3D" id="3.40.50.510">
    <property type="entry name" value="Phosphotransferase system, mannose-type IIA component"/>
    <property type="match status" value="1"/>
</dbReference>
<dbReference type="SUPFAM" id="SSF55804">
    <property type="entry name" value="Phoshotransferase/anion transport protein"/>
    <property type="match status" value="1"/>
</dbReference>
<dbReference type="AlphaFoldDB" id="A0A9D9HZL8"/>
<dbReference type="SMART" id="SM00382">
    <property type="entry name" value="AAA"/>
    <property type="match status" value="1"/>
</dbReference>
<dbReference type="Pfam" id="PF00874">
    <property type="entry name" value="PRD"/>
    <property type="match status" value="1"/>
</dbReference>
<evidence type="ECO:0000256" key="3">
    <source>
        <dbReference type="ARBA" id="ARBA00022840"/>
    </source>
</evidence>
<dbReference type="Gene3D" id="3.40.930.10">
    <property type="entry name" value="Mannitol-specific EII, Chain A"/>
    <property type="match status" value="1"/>
</dbReference>
<evidence type="ECO:0000313" key="8">
    <source>
        <dbReference type="EMBL" id="MBO8463230.1"/>
    </source>
</evidence>
<dbReference type="Gene3D" id="1.10.1790.10">
    <property type="entry name" value="PRD domain"/>
    <property type="match status" value="1"/>
</dbReference>
<organism evidence="8 9">
    <name type="scientific">Candidatus Scybalomonas excrementavium</name>
    <dbReference type="NCBI Taxonomy" id="2840943"/>
    <lineage>
        <taxon>Bacteria</taxon>
        <taxon>Bacillati</taxon>
        <taxon>Bacillota</taxon>
        <taxon>Clostridia</taxon>
        <taxon>Lachnospirales</taxon>
        <taxon>Lachnospiraceae</taxon>
        <taxon>Lachnospiraceae incertae sedis</taxon>
        <taxon>Candidatus Scybalomonas</taxon>
    </lineage>
</organism>
<proteinExistence type="predicted"/>
<dbReference type="PROSITE" id="PS51372">
    <property type="entry name" value="PRD_2"/>
    <property type="match status" value="1"/>
</dbReference>
<dbReference type="GO" id="GO:0016020">
    <property type="term" value="C:membrane"/>
    <property type="evidence" value="ECO:0007669"/>
    <property type="project" value="InterPro"/>
</dbReference>
<dbReference type="CDD" id="cd00009">
    <property type="entry name" value="AAA"/>
    <property type="match status" value="1"/>
</dbReference>
<reference evidence="8" key="1">
    <citation type="submission" date="2020-10" db="EMBL/GenBank/DDBJ databases">
        <authorList>
            <person name="Gilroy R."/>
        </authorList>
    </citation>
    <scope>NUCLEOTIDE SEQUENCE</scope>
    <source>
        <strain evidence="8">E3-2379</strain>
    </source>
</reference>
<dbReference type="InterPro" id="IPR003593">
    <property type="entry name" value="AAA+_ATPase"/>
</dbReference>
<dbReference type="GO" id="GO:0016740">
    <property type="term" value="F:transferase activity"/>
    <property type="evidence" value="ECO:0007669"/>
    <property type="project" value="UniProtKB-KW"/>
</dbReference>